<protein>
    <recommendedName>
        <fullName evidence="5">CRAL-TRIO domain-containing protein</fullName>
    </recommendedName>
</protein>
<evidence type="ECO:0000256" key="4">
    <source>
        <dbReference type="SAM" id="MobiDB-lite"/>
    </source>
</evidence>
<dbReference type="InterPro" id="IPR022181">
    <property type="entry name" value="Bcl2-/adenovirus-E1B"/>
</dbReference>
<feature type="compositionally biased region" description="Polar residues" evidence="4">
    <location>
        <begin position="86"/>
        <end position="100"/>
    </location>
</feature>
<feature type="region of interest" description="Disordered" evidence="4">
    <location>
        <begin position="182"/>
        <end position="208"/>
    </location>
</feature>
<evidence type="ECO:0000256" key="1">
    <source>
        <dbReference type="ARBA" id="ARBA00022723"/>
    </source>
</evidence>
<keyword evidence="3" id="KW-0464">Manganese</keyword>
<evidence type="ECO:0000313" key="7">
    <source>
        <dbReference type="Proteomes" id="UP001154078"/>
    </source>
</evidence>
<gene>
    <name evidence="6" type="ORF">MELIAE_LOCUS4340</name>
</gene>
<feature type="compositionally biased region" description="Polar residues" evidence="4">
    <location>
        <begin position="51"/>
        <end position="64"/>
    </location>
</feature>
<dbReference type="PANTHER" id="PTHR12112">
    <property type="entry name" value="BNIP - RELATED"/>
    <property type="match status" value="1"/>
</dbReference>
<dbReference type="InterPro" id="IPR001251">
    <property type="entry name" value="CRAL-TRIO_dom"/>
</dbReference>
<proteinExistence type="predicted"/>
<feature type="compositionally biased region" description="Acidic residues" evidence="4">
    <location>
        <begin position="279"/>
        <end position="296"/>
    </location>
</feature>
<dbReference type="CDD" id="cd00170">
    <property type="entry name" value="SEC14"/>
    <property type="match status" value="1"/>
</dbReference>
<dbReference type="InterPro" id="IPR036865">
    <property type="entry name" value="CRAL-TRIO_dom_sf"/>
</dbReference>
<dbReference type="PANTHER" id="PTHR12112:SF22">
    <property type="entry name" value="MANGANESE-DEPENDENT INORGANIC PYROPHOSPHATASE-RELATED"/>
    <property type="match status" value="1"/>
</dbReference>
<reference evidence="6" key="1">
    <citation type="submission" date="2021-12" db="EMBL/GenBank/DDBJ databases">
        <authorList>
            <person name="King R."/>
        </authorList>
    </citation>
    <scope>NUCLEOTIDE SEQUENCE</scope>
</reference>
<dbReference type="OrthoDB" id="19923at2759"/>
<evidence type="ECO:0000256" key="3">
    <source>
        <dbReference type="ARBA" id="ARBA00023211"/>
    </source>
</evidence>
<keyword evidence="7" id="KW-1185">Reference proteome</keyword>
<dbReference type="Proteomes" id="UP001154078">
    <property type="component" value="Chromosome 2"/>
</dbReference>
<feature type="compositionally biased region" description="Basic and acidic residues" evidence="4">
    <location>
        <begin position="72"/>
        <end position="85"/>
    </location>
</feature>
<evidence type="ECO:0000313" key="6">
    <source>
        <dbReference type="EMBL" id="CAH0551813.1"/>
    </source>
</evidence>
<feature type="region of interest" description="Disordered" evidence="4">
    <location>
        <begin position="1"/>
        <end position="29"/>
    </location>
</feature>
<name>A0A9P0AWD9_BRAAE</name>
<dbReference type="Pfam" id="PF13716">
    <property type="entry name" value="CRAL_TRIO_2"/>
    <property type="match status" value="1"/>
</dbReference>
<keyword evidence="1" id="KW-0479">Metal-binding</keyword>
<dbReference type="PROSITE" id="PS50191">
    <property type="entry name" value="CRAL_TRIO"/>
    <property type="match status" value="1"/>
</dbReference>
<accession>A0A9P0AWD9</accession>
<feature type="compositionally biased region" description="Basic and acidic residues" evidence="4">
    <location>
        <begin position="199"/>
        <end position="208"/>
    </location>
</feature>
<dbReference type="AlphaFoldDB" id="A0A9P0AWD9"/>
<dbReference type="Pfam" id="PF12496">
    <property type="entry name" value="BNIP2"/>
    <property type="match status" value="1"/>
</dbReference>
<dbReference type="GO" id="GO:0005737">
    <property type="term" value="C:cytoplasm"/>
    <property type="evidence" value="ECO:0007669"/>
    <property type="project" value="TreeGrafter"/>
</dbReference>
<evidence type="ECO:0000256" key="2">
    <source>
        <dbReference type="ARBA" id="ARBA00022801"/>
    </source>
</evidence>
<evidence type="ECO:0000259" key="5">
    <source>
        <dbReference type="PROSITE" id="PS50191"/>
    </source>
</evidence>
<dbReference type="Gene3D" id="3.40.525.10">
    <property type="entry name" value="CRAL-TRIO lipid binding domain"/>
    <property type="match status" value="1"/>
</dbReference>
<organism evidence="6 7">
    <name type="scientific">Brassicogethes aeneus</name>
    <name type="common">Rape pollen beetle</name>
    <name type="synonym">Meligethes aeneus</name>
    <dbReference type="NCBI Taxonomy" id="1431903"/>
    <lineage>
        <taxon>Eukaryota</taxon>
        <taxon>Metazoa</taxon>
        <taxon>Ecdysozoa</taxon>
        <taxon>Arthropoda</taxon>
        <taxon>Hexapoda</taxon>
        <taxon>Insecta</taxon>
        <taxon>Pterygota</taxon>
        <taxon>Neoptera</taxon>
        <taxon>Endopterygota</taxon>
        <taxon>Coleoptera</taxon>
        <taxon>Polyphaga</taxon>
        <taxon>Cucujiformia</taxon>
        <taxon>Nitidulidae</taxon>
        <taxon>Meligethinae</taxon>
        <taxon>Brassicogethes</taxon>
    </lineage>
</organism>
<feature type="compositionally biased region" description="Polar residues" evidence="4">
    <location>
        <begin position="1"/>
        <end position="21"/>
    </location>
</feature>
<feature type="region of interest" description="Disordered" evidence="4">
    <location>
        <begin position="51"/>
        <end position="100"/>
    </location>
</feature>
<feature type="region of interest" description="Disordered" evidence="4">
    <location>
        <begin position="254"/>
        <end position="308"/>
    </location>
</feature>
<dbReference type="SUPFAM" id="SSF52087">
    <property type="entry name" value="CRAL/TRIO domain"/>
    <property type="match status" value="1"/>
</dbReference>
<keyword evidence="2" id="KW-0378">Hydrolase</keyword>
<feature type="domain" description="CRAL-TRIO" evidence="5">
    <location>
        <begin position="330"/>
        <end position="490"/>
    </location>
</feature>
<sequence>MDNSVNVEQSSQDIINSSPNTRSHDINLSENRTDKCNDIVFISTSISQNATNSHPLMISPTSPISPDFPDLIPEKPKSKTNHEKNSFNPQAHSSTLGSNSDYQDIFDKQLNDSIGDYNDTLSGFTTFPRSKKLKKIKLDKSLFEPDSAYLDLHSVNITCIDDEFSTHIEDFEDKNRIDDFPDSPTALKKQSPFDFPVETTHEGSDNENDKSVYEAHLSSNLQNVALTMNEKEGNLNFLAHKKKSNKLRKISVMSVNRSQDSDDSSLAGDTDSVKSEDIFAGDDENSEEKIETDDNNSSEPIEPLSAADERRHARHWQRMLLPSGEQRTIDMRVIEPYKRVLSHGGYLRAGGNTAIVLFSACYLPDKSRVDYDYVMDNLFLYVLWTLERLVTDDYVLVYLHGGATKLPSFSWLKRCYQLVGRKLRKNLSHLYLVHPSLWIKTMLFMAKPFISSKFYRKIVYMGTLRELMVRVPVEAASIPDKVKTYDSLHCAT</sequence>
<dbReference type="EMBL" id="OV121133">
    <property type="protein sequence ID" value="CAH0551813.1"/>
    <property type="molecule type" value="Genomic_DNA"/>
</dbReference>